<comment type="subcellular location">
    <subcellularLocation>
        <location evidence="1">Cell membrane</location>
        <topology evidence="1">Multi-pass membrane protein</topology>
    </subcellularLocation>
</comment>
<dbReference type="GO" id="GO:0050909">
    <property type="term" value="P:sensory perception of taste"/>
    <property type="evidence" value="ECO:0007669"/>
    <property type="project" value="InterPro"/>
</dbReference>
<dbReference type="Pfam" id="PF08395">
    <property type="entry name" value="7tm_7"/>
    <property type="match status" value="1"/>
</dbReference>
<evidence type="ECO:0000256" key="3">
    <source>
        <dbReference type="ARBA" id="ARBA00022692"/>
    </source>
</evidence>
<dbReference type="AlphaFoldDB" id="A0A226ECE8"/>
<feature type="transmembrane region" description="Helical" evidence="6">
    <location>
        <begin position="387"/>
        <end position="405"/>
    </location>
</feature>
<dbReference type="EMBL" id="LNIX01000005">
    <property type="protein sequence ID" value="OXA55120.1"/>
    <property type="molecule type" value="Genomic_DNA"/>
</dbReference>
<name>A0A226ECE8_FOLCA</name>
<keyword evidence="8" id="KW-1185">Reference proteome</keyword>
<accession>A0A226ECE8</accession>
<feature type="transmembrane region" description="Helical" evidence="6">
    <location>
        <begin position="143"/>
        <end position="161"/>
    </location>
</feature>
<keyword evidence="5 6" id="KW-0472">Membrane</keyword>
<keyword evidence="4 6" id="KW-1133">Transmembrane helix</keyword>
<proteinExistence type="predicted"/>
<evidence type="ECO:0000256" key="6">
    <source>
        <dbReference type="SAM" id="Phobius"/>
    </source>
</evidence>
<dbReference type="GO" id="GO:0005886">
    <property type="term" value="C:plasma membrane"/>
    <property type="evidence" value="ECO:0007669"/>
    <property type="project" value="UniProtKB-SubCell"/>
</dbReference>
<protein>
    <submittedName>
        <fullName evidence="7">Uncharacterized protein</fullName>
    </submittedName>
</protein>
<feature type="transmembrane region" description="Helical" evidence="6">
    <location>
        <begin position="103"/>
        <end position="122"/>
    </location>
</feature>
<organism evidence="7 8">
    <name type="scientific">Folsomia candida</name>
    <name type="common">Springtail</name>
    <dbReference type="NCBI Taxonomy" id="158441"/>
    <lineage>
        <taxon>Eukaryota</taxon>
        <taxon>Metazoa</taxon>
        <taxon>Ecdysozoa</taxon>
        <taxon>Arthropoda</taxon>
        <taxon>Hexapoda</taxon>
        <taxon>Collembola</taxon>
        <taxon>Entomobryomorpha</taxon>
        <taxon>Isotomoidea</taxon>
        <taxon>Isotomidae</taxon>
        <taxon>Proisotominae</taxon>
        <taxon>Folsomia</taxon>
    </lineage>
</organism>
<dbReference type="InterPro" id="IPR013604">
    <property type="entry name" value="7TM_chemorcpt"/>
</dbReference>
<evidence type="ECO:0000313" key="8">
    <source>
        <dbReference type="Proteomes" id="UP000198287"/>
    </source>
</evidence>
<feature type="transmembrane region" description="Helical" evidence="6">
    <location>
        <begin position="305"/>
        <end position="323"/>
    </location>
</feature>
<sequence>MKSAISPERSPDPEELLLKWAKWPLLGVQFNGYLSHSVTSRKFKSDKKSDPKECKKSLQFNLFSIPFLFHLLFVMTFTVLMILWGNENYGAFTHLRRVSSDSVIMLGNIICGFSYTVGNRIWSLIYSKKHLAFWTYQVNKIGIFLLCVVTFSLFFSNLILVDTLKISKHGIITRSYLNQSREIVIVGLLGTVLNGLRVGPDRTEIRRFGPGLGHPPIRTESFGPVLGPVSDQLSKDRTGPPVFESGNIFGAKISRLSKTYGILIELVDHFNDRMGRRIFLDVGFNIIYILASTYFAIVSGKMGDLGTVLTNILCTLLSLHVLYEYGKDGENLEVARVKLVKLLCAVEEGEGQYEMGVANKIRDFRRKVTTCKLRITPENFFTLNRSFILSILSILMTLLIVLAQFRDSELDKVGVN</sequence>
<feature type="transmembrane region" description="Helical" evidence="6">
    <location>
        <begin position="278"/>
        <end position="299"/>
    </location>
</feature>
<comment type="caution">
    <text evidence="7">The sequence shown here is derived from an EMBL/GenBank/DDBJ whole genome shotgun (WGS) entry which is preliminary data.</text>
</comment>
<evidence type="ECO:0000256" key="4">
    <source>
        <dbReference type="ARBA" id="ARBA00022989"/>
    </source>
</evidence>
<evidence type="ECO:0000256" key="2">
    <source>
        <dbReference type="ARBA" id="ARBA00022475"/>
    </source>
</evidence>
<dbReference type="Proteomes" id="UP000198287">
    <property type="component" value="Unassembled WGS sequence"/>
</dbReference>
<evidence type="ECO:0000313" key="7">
    <source>
        <dbReference type="EMBL" id="OXA55120.1"/>
    </source>
</evidence>
<reference evidence="7 8" key="1">
    <citation type="submission" date="2015-12" db="EMBL/GenBank/DDBJ databases">
        <title>The genome of Folsomia candida.</title>
        <authorList>
            <person name="Faddeeva A."/>
            <person name="Derks M.F."/>
            <person name="Anvar Y."/>
            <person name="Smit S."/>
            <person name="Van Straalen N."/>
            <person name="Roelofs D."/>
        </authorList>
    </citation>
    <scope>NUCLEOTIDE SEQUENCE [LARGE SCALE GENOMIC DNA]</scope>
    <source>
        <strain evidence="7 8">VU population</strain>
        <tissue evidence="7">Whole body</tissue>
    </source>
</reference>
<feature type="transmembrane region" description="Helical" evidence="6">
    <location>
        <begin position="60"/>
        <end position="83"/>
    </location>
</feature>
<evidence type="ECO:0000256" key="1">
    <source>
        <dbReference type="ARBA" id="ARBA00004651"/>
    </source>
</evidence>
<keyword evidence="3 6" id="KW-0812">Transmembrane</keyword>
<gene>
    <name evidence="7" type="ORF">Fcan01_10735</name>
</gene>
<feature type="transmembrane region" description="Helical" evidence="6">
    <location>
        <begin position="181"/>
        <end position="199"/>
    </location>
</feature>
<evidence type="ECO:0000256" key="5">
    <source>
        <dbReference type="ARBA" id="ARBA00023136"/>
    </source>
</evidence>
<keyword evidence="2" id="KW-1003">Cell membrane</keyword>